<accession>A0A3D8I7K9</accession>
<dbReference type="PANTHER" id="PTHR33175">
    <property type="entry name" value="DNA-BINDING PROTEIN HU"/>
    <property type="match status" value="1"/>
</dbReference>
<dbReference type="Pfam" id="PF00216">
    <property type="entry name" value="Bac_DNA_binding"/>
    <property type="match status" value="1"/>
</dbReference>
<dbReference type="Gene3D" id="4.10.520.10">
    <property type="entry name" value="IHF-like DNA-binding proteins"/>
    <property type="match status" value="1"/>
</dbReference>
<dbReference type="PRINTS" id="PR01727">
    <property type="entry name" value="DNABINDINGHU"/>
</dbReference>
<dbReference type="SMART" id="SM00411">
    <property type="entry name" value="BHL"/>
    <property type="match status" value="1"/>
</dbReference>
<evidence type="ECO:0000313" key="5">
    <source>
        <dbReference type="EMBL" id="RDU60995.1"/>
    </source>
</evidence>
<gene>
    <name evidence="5" type="ORF">CQA63_00340</name>
</gene>
<dbReference type="RefSeq" id="WP_104699266.1">
    <property type="nucleotide sequence ID" value="NZ_FZPP01000003.1"/>
</dbReference>
<dbReference type="CDD" id="cd13831">
    <property type="entry name" value="HU"/>
    <property type="match status" value="1"/>
</dbReference>
<organism evidence="5 6">
    <name type="scientific">Helicobacter marmotae</name>
    <dbReference type="NCBI Taxonomy" id="152490"/>
    <lineage>
        <taxon>Bacteria</taxon>
        <taxon>Pseudomonadati</taxon>
        <taxon>Campylobacterota</taxon>
        <taxon>Epsilonproteobacteria</taxon>
        <taxon>Campylobacterales</taxon>
        <taxon>Helicobacteraceae</taxon>
        <taxon>Helicobacter</taxon>
    </lineage>
</organism>
<dbReference type="EMBL" id="NXLR01000001">
    <property type="protein sequence ID" value="RDU60995.1"/>
    <property type="molecule type" value="Genomic_DNA"/>
</dbReference>
<sequence>MNKAEFVELVKEVGEYDTKKDAEKAVNSFIDAISNALAKKQAVELVGFGKFETAVQKAKTGKVPGTNKTYTTKEKAVPKFRPGKGLKDQVSKAKK</sequence>
<comment type="similarity">
    <text evidence="1 4">Belongs to the bacterial histone-like protein family.</text>
</comment>
<evidence type="ECO:0000256" key="3">
    <source>
        <dbReference type="ARBA" id="ARBA00023125"/>
    </source>
</evidence>
<keyword evidence="6" id="KW-1185">Reference proteome</keyword>
<dbReference type="PANTHER" id="PTHR33175:SF3">
    <property type="entry name" value="DNA-BINDING PROTEIN HU-BETA"/>
    <property type="match status" value="1"/>
</dbReference>
<evidence type="ECO:0000256" key="2">
    <source>
        <dbReference type="ARBA" id="ARBA00023067"/>
    </source>
</evidence>
<comment type="caution">
    <text evidence="5">The sequence shown here is derived from an EMBL/GenBank/DDBJ whole genome shotgun (WGS) entry which is preliminary data.</text>
</comment>
<dbReference type="GO" id="GO:0005829">
    <property type="term" value="C:cytosol"/>
    <property type="evidence" value="ECO:0007669"/>
    <property type="project" value="TreeGrafter"/>
</dbReference>
<proteinExistence type="inferred from homology"/>
<dbReference type="GO" id="GO:0003677">
    <property type="term" value="F:DNA binding"/>
    <property type="evidence" value="ECO:0007669"/>
    <property type="project" value="UniProtKB-KW"/>
</dbReference>
<evidence type="ECO:0000256" key="1">
    <source>
        <dbReference type="ARBA" id="ARBA00010529"/>
    </source>
</evidence>
<name>A0A3D8I7K9_9HELI</name>
<keyword evidence="2" id="KW-0226">DNA condensation</keyword>
<dbReference type="AlphaFoldDB" id="A0A3D8I7K9"/>
<dbReference type="SUPFAM" id="SSF47729">
    <property type="entry name" value="IHF-like DNA-binding proteins"/>
    <property type="match status" value="1"/>
</dbReference>
<evidence type="ECO:0000313" key="6">
    <source>
        <dbReference type="Proteomes" id="UP000256599"/>
    </source>
</evidence>
<dbReference type="Proteomes" id="UP000256599">
    <property type="component" value="Unassembled WGS sequence"/>
</dbReference>
<dbReference type="GO" id="GO:0030261">
    <property type="term" value="P:chromosome condensation"/>
    <property type="evidence" value="ECO:0007669"/>
    <property type="project" value="UniProtKB-KW"/>
</dbReference>
<dbReference type="OrthoDB" id="9799835at2"/>
<keyword evidence="3 5" id="KW-0238">DNA-binding</keyword>
<dbReference type="GO" id="GO:0030527">
    <property type="term" value="F:structural constituent of chromatin"/>
    <property type="evidence" value="ECO:0007669"/>
    <property type="project" value="InterPro"/>
</dbReference>
<dbReference type="InterPro" id="IPR010992">
    <property type="entry name" value="IHF-like_DNA-bd_dom_sf"/>
</dbReference>
<evidence type="ECO:0000256" key="4">
    <source>
        <dbReference type="RuleBase" id="RU003939"/>
    </source>
</evidence>
<protein>
    <submittedName>
        <fullName evidence="5">HU family DNA-binding protein</fullName>
    </submittedName>
</protein>
<reference evidence="5 6" key="1">
    <citation type="submission" date="2018-04" db="EMBL/GenBank/DDBJ databases">
        <title>Novel Campyloabacter and Helicobacter Species and Strains.</title>
        <authorList>
            <person name="Mannion A.J."/>
            <person name="Shen Z."/>
            <person name="Fox J.G."/>
        </authorList>
    </citation>
    <scope>NUCLEOTIDE SEQUENCE [LARGE SCALE GENOMIC DNA]</scope>
    <source>
        <strain evidence="5 6">MIT 98-6070</strain>
    </source>
</reference>
<dbReference type="InterPro" id="IPR000119">
    <property type="entry name" value="Hist_DNA-bd"/>
</dbReference>